<comment type="pathway">
    <text evidence="1 6">Amino-acid degradation; L-arginine degradation via ADI pathway; carbamoyl phosphate from L-arginine: step 1/2.</text>
</comment>
<protein>
    <recommendedName>
        <fullName evidence="6">Arginine deiminase</fullName>
        <shortName evidence="6">ADI</shortName>
        <ecNumber evidence="6">3.5.3.6</ecNumber>
    </recommendedName>
    <alternativeName>
        <fullName evidence="6">Arginine dihydrolase</fullName>
        <shortName evidence="6">AD</shortName>
    </alternativeName>
</protein>
<dbReference type="SUPFAM" id="SSF55909">
    <property type="entry name" value="Pentein"/>
    <property type="match status" value="1"/>
</dbReference>
<evidence type="ECO:0000313" key="9">
    <source>
        <dbReference type="Proteomes" id="UP000824090"/>
    </source>
</evidence>
<dbReference type="PANTHER" id="PTHR47271:SF2">
    <property type="entry name" value="ARGININE DEIMINASE"/>
    <property type="match status" value="1"/>
</dbReference>
<gene>
    <name evidence="6" type="primary">arcA</name>
    <name evidence="8" type="ORF">IAC50_00870</name>
</gene>
<comment type="similarity">
    <text evidence="2 6">Belongs to the arginine deiminase family.</text>
</comment>
<name>A0A9D1HYF6_9FIRM</name>
<dbReference type="Gene3D" id="3.75.10.10">
    <property type="entry name" value="L-arginine/glycine Amidinotransferase, Chain A"/>
    <property type="match status" value="1"/>
</dbReference>
<evidence type="ECO:0000256" key="3">
    <source>
        <dbReference type="ARBA" id="ARBA00022503"/>
    </source>
</evidence>
<evidence type="ECO:0000256" key="7">
    <source>
        <dbReference type="PIRSR" id="PIRSR006356-1"/>
    </source>
</evidence>
<evidence type="ECO:0000256" key="5">
    <source>
        <dbReference type="ARBA" id="ARBA00049429"/>
    </source>
</evidence>
<evidence type="ECO:0000256" key="2">
    <source>
        <dbReference type="ARBA" id="ARBA00010206"/>
    </source>
</evidence>
<dbReference type="Proteomes" id="UP000824090">
    <property type="component" value="Unassembled WGS sequence"/>
</dbReference>
<comment type="caution">
    <text evidence="8">The sequence shown here is derived from an EMBL/GenBank/DDBJ whole genome shotgun (WGS) entry which is preliminary data.</text>
</comment>
<dbReference type="AlphaFoldDB" id="A0A9D1HYF6"/>
<accession>A0A9D1HYF6</accession>
<dbReference type="InterPro" id="IPR003876">
    <property type="entry name" value="Arg_deiminase"/>
</dbReference>
<comment type="catalytic activity">
    <reaction evidence="5 6">
        <text>L-arginine + H2O = L-citrulline + NH4(+)</text>
        <dbReference type="Rhea" id="RHEA:19597"/>
        <dbReference type="ChEBI" id="CHEBI:15377"/>
        <dbReference type="ChEBI" id="CHEBI:28938"/>
        <dbReference type="ChEBI" id="CHEBI:32682"/>
        <dbReference type="ChEBI" id="CHEBI:57743"/>
        <dbReference type="EC" id="3.5.3.6"/>
    </reaction>
</comment>
<proteinExistence type="inferred from homology"/>
<comment type="subcellular location">
    <subcellularLocation>
        <location evidence="6">Cytoplasm</location>
    </subcellularLocation>
</comment>
<evidence type="ECO:0000313" key="8">
    <source>
        <dbReference type="EMBL" id="HIU25036.1"/>
    </source>
</evidence>
<dbReference type="EMBL" id="DVMP01000018">
    <property type="protein sequence ID" value="HIU25036.1"/>
    <property type="molecule type" value="Genomic_DNA"/>
</dbReference>
<dbReference type="GO" id="GO:0005737">
    <property type="term" value="C:cytoplasm"/>
    <property type="evidence" value="ECO:0007669"/>
    <property type="project" value="UniProtKB-SubCell"/>
</dbReference>
<dbReference type="PIRSF" id="PIRSF006356">
    <property type="entry name" value="Arg_deiminase"/>
    <property type="match status" value="1"/>
</dbReference>
<dbReference type="Gene3D" id="1.10.3930.10">
    <property type="entry name" value="Arginine deiminase"/>
    <property type="match status" value="1"/>
</dbReference>
<dbReference type="GO" id="GO:0019546">
    <property type="term" value="P:L-arginine deiminase pathway"/>
    <property type="evidence" value="ECO:0007669"/>
    <property type="project" value="TreeGrafter"/>
</dbReference>
<evidence type="ECO:0000256" key="1">
    <source>
        <dbReference type="ARBA" id="ARBA00005213"/>
    </source>
</evidence>
<dbReference type="NCBIfam" id="NF002381">
    <property type="entry name" value="PRK01388.1"/>
    <property type="match status" value="1"/>
</dbReference>
<reference evidence="8" key="1">
    <citation type="submission" date="2020-10" db="EMBL/GenBank/DDBJ databases">
        <authorList>
            <person name="Gilroy R."/>
        </authorList>
    </citation>
    <scope>NUCLEOTIDE SEQUENCE</scope>
    <source>
        <strain evidence="8">ChiHcec3-6078</strain>
    </source>
</reference>
<feature type="active site" description="Amidino-cysteine intermediate" evidence="6 7">
    <location>
        <position position="395"/>
    </location>
</feature>
<dbReference type="HAMAP" id="MF_00242">
    <property type="entry name" value="Arg_deiminase"/>
    <property type="match status" value="1"/>
</dbReference>
<evidence type="ECO:0000256" key="6">
    <source>
        <dbReference type="HAMAP-Rule" id="MF_00242"/>
    </source>
</evidence>
<keyword evidence="6" id="KW-0963">Cytoplasm</keyword>
<evidence type="ECO:0000256" key="4">
    <source>
        <dbReference type="ARBA" id="ARBA00022801"/>
    </source>
</evidence>
<organism evidence="8 9">
    <name type="scientific">Candidatus Allocopromorpha excrementigallinarum</name>
    <dbReference type="NCBI Taxonomy" id="2840742"/>
    <lineage>
        <taxon>Bacteria</taxon>
        <taxon>Bacillati</taxon>
        <taxon>Bacillota</taxon>
        <taxon>Clostridia</taxon>
        <taxon>Eubacteriales</taxon>
        <taxon>Eubacteriaceae</taxon>
        <taxon>Eubacteriaceae incertae sedis</taxon>
        <taxon>Candidatus Allocopromorpha</taxon>
    </lineage>
</organism>
<dbReference type="PANTHER" id="PTHR47271">
    <property type="entry name" value="ARGININE DEIMINASE"/>
    <property type="match status" value="1"/>
</dbReference>
<dbReference type="GO" id="GO:0016990">
    <property type="term" value="F:arginine deiminase activity"/>
    <property type="evidence" value="ECO:0007669"/>
    <property type="project" value="UniProtKB-UniRule"/>
</dbReference>
<dbReference type="PRINTS" id="PR01466">
    <property type="entry name" value="ARGDEIMINASE"/>
</dbReference>
<dbReference type="EC" id="3.5.3.6" evidence="6"/>
<dbReference type="Pfam" id="PF02274">
    <property type="entry name" value="ADI"/>
    <property type="match status" value="1"/>
</dbReference>
<keyword evidence="3 6" id="KW-0056">Arginine metabolism</keyword>
<reference evidence="8" key="2">
    <citation type="journal article" date="2021" name="PeerJ">
        <title>Extensive microbial diversity within the chicken gut microbiome revealed by metagenomics and culture.</title>
        <authorList>
            <person name="Gilroy R."/>
            <person name="Ravi A."/>
            <person name="Getino M."/>
            <person name="Pursley I."/>
            <person name="Horton D.L."/>
            <person name="Alikhan N.F."/>
            <person name="Baker D."/>
            <person name="Gharbi K."/>
            <person name="Hall N."/>
            <person name="Watson M."/>
            <person name="Adriaenssens E.M."/>
            <person name="Foster-Nyarko E."/>
            <person name="Jarju S."/>
            <person name="Secka A."/>
            <person name="Antonio M."/>
            <person name="Oren A."/>
            <person name="Chaudhuri R.R."/>
            <person name="La Ragione R."/>
            <person name="Hildebrand F."/>
            <person name="Pallen M.J."/>
        </authorList>
    </citation>
    <scope>NUCLEOTIDE SEQUENCE</scope>
    <source>
        <strain evidence="8">ChiHcec3-6078</strain>
    </source>
</reference>
<keyword evidence="4 6" id="KW-0378">Hydrolase</keyword>
<sequence>MSCGINNYSEIGKLQKVLLHRIGEEIEGLVPDNFERLLFDDIPYLEAARREHDMFAEALKGQGAEVVYYVDETVKALGSREAREAFTREFIEESDIYSEAVKEALREYLMSMDTADMVKKVICGVKKSELNVKSSSLADYIASGYPYYTDPMPNLYFTRDPGACVGGGINIHHMSTTARRRESLLLKYMVMYNKEFAPEGTELWCSYDSPYSIEGGDILVLSDSIVAVGLSQRTTVMGIDSFARNILGRSGFKKILVFDIPKCRAFMHLDTVFTMVDYDKFTIHHEIEEPLQLFEITMEGDGEPHFASIQDSLENILKKELSLPAVELIKCGGDDPQAAQREQWNDGSNTLAVAPGTVVTYERNYVTNHLLDKKGIEVITIPSSELSRGRGGPRCMSCPVSRQEL</sequence>